<evidence type="ECO:0000256" key="1">
    <source>
        <dbReference type="ARBA" id="ARBA00005417"/>
    </source>
</evidence>
<keyword evidence="4 6" id="KW-0067">ATP-binding</keyword>
<dbReference type="PANTHER" id="PTHR43776">
    <property type="entry name" value="TRANSPORT ATP-BINDING PROTEIN"/>
    <property type="match status" value="1"/>
</dbReference>
<organism evidence="6 7">
    <name type="scientific">Modestobacter italicus (strain DSM 44449 / CECT 9708 / BC 501)</name>
    <dbReference type="NCBI Taxonomy" id="2732864"/>
    <lineage>
        <taxon>Bacteria</taxon>
        <taxon>Bacillati</taxon>
        <taxon>Actinomycetota</taxon>
        <taxon>Actinomycetes</taxon>
        <taxon>Geodermatophilales</taxon>
        <taxon>Geodermatophilaceae</taxon>
        <taxon>Modestobacter</taxon>
    </lineage>
</organism>
<dbReference type="Pfam" id="PF00005">
    <property type="entry name" value="ABC_tran"/>
    <property type="match status" value="1"/>
</dbReference>
<dbReference type="InterPro" id="IPR013563">
    <property type="entry name" value="Oligopep_ABC_C"/>
</dbReference>
<dbReference type="EMBL" id="FO203431">
    <property type="protein sequence ID" value="CCH89596.1"/>
    <property type="molecule type" value="Genomic_DNA"/>
</dbReference>
<dbReference type="SUPFAM" id="SSF52540">
    <property type="entry name" value="P-loop containing nucleoside triphosphate hydrolases"/>
    <property type="match status" value="1"/>
</dbReference>
<dbReference type="GO" id="GO:0005524">
    <property type="term" value="F:ATP binding"/>
    <property type="evidence" value="ECO:0007669"/>
    <property type="project" value="UniProtKB-KW"/>
</dbReference>
<dbReference type="STRING" id="477641.MODMU_4199"/>
<evidence type="ECO:0000256" key="4">
    <source>
        <dbReference type="ARBA" id="ARBA00022840"/>
    </source>
</evidence>
<keyword evidence="2" id="KW-0813">Transport</keyword>
<dbReference type="EC" id="3.6.3.-" evidence="6"/>
<dbReference type="InterPro" id="IPR003593">
    <property type="entry name" value="AAA+_ATPase"/>
</dbReference>
<dbReference type="SMART" id="SM00382">
    <property type="entry name" value="AAA"/>
    <property type="match status" value="1"/>
</dbReference>
<evidence type="ECO:0000259" key="5">
    <source>
        <dbReference type="PROSITE" id="PS50893"/>
    </source>
</evidence>
<dbReference type="PROSITE" id="PS50893">
    <property type="entry name" value="ABC_TRANSPORTER_2"/>
    <property type="match status" value="1"/>
</dbReference>
<accession>I4F1T3</accession>
<dbReference type="GO" id="GO:0015833">
    <property type="term" value="P:peptide transport"/>
    <property type="evidence" value="ECO:0007669"/>
    <property type="project" value="InterPro"/>
</dbReference>
<dbReference type="HOGENOM" id="CLU_000604_1_23_11"/>
<dbReference type="KEGG" id="mmar:MODMU_4199"/>
<proteinExistence type="inferred from homology"/>
<dbReference type="InterPro" id="IPR017871">
    <property type="entry name" value="ABC_transporter-like_CS"/>
</dbReference>
<dbReference type="GO" id="GO:0055085">
    <property type="term" value="P:transmembrane transport"/>
    <property type="evidence" value="ECO:0007669"/>
    <property type="project" value="UniProtKB-ARBA"/>
</dbReference>
<evidence type="ECO:0000256" key="2">
    <source>
        <dbReference type="ARBA" id="ARBA00022448"/>
    </source>
</evidence>
<gene>
    <name evidence="6" type="primary">oppF</name>
    <name evidence="6" type="ordered locus">MODMU_4199</name>
</gene>
<dbReference type="Proteomes" id="UP000006461">
    <property type="component" value="Chromosome"/>
</dbReference>
<dbReference type="InterPro" id="IPR003439">
    <property type="entry name" value="ABC_transporter-like_ATP-bd"/>
</dbReference>
<reference evidence="6 7" key="1">
    <citation type="journal article" date="2012" name="J. Bacteriol.">
        <title>Genome Sequence of Radiation-Resistant Modestobacter marinus Strain BC501, a Representative Actinobacterium That Thrives on Calcareous Stone Surfaces.</title>
        <authorList>
            <person name="Normand P."/>
            <person name="Gury J."/>
            <person name="Pujic P."/>
            <person name="Chouaia B."/>
            <person name="Crotti E."/>
            <person name="Brusetti L."/>
            <person name="Daffonchio D."/>
            <person name="Vacherie B."/>
            <person name="Barbe V."/>
            <person name="Medigue C."/>
            <person name="Calteau A."/>
            <person name="Ghodhbane-Gtari F."/>
            <person name="Essoussi I."/>
            <person name="Nouioui I."/>
            <person name="Abbassi-Ghozzi I."/>
            <person name="Gtari M."/>
        </authorList>
    </citation>
    <scope>NUCLEOTIDE SEQUENCE [LARGE SCALE GENOMIC DNA]</scope>
    <source>
        <strain evidence="7">BC 501</strain>
    </source>
</reference>
<dbReference type="PANTHER" id="PTHR43776:SF7">
    <property type="entry name" value="D,D-DIPEPTIDE TRANSPORT ATP-BINDING PROTEIN DDPF-RELATED"/>
    <property type="match status" value="1"/>
</dbReference>
<comment type="similarity">
    <text evidence="1">Belongs to the ABC transporter superfamily.</text>
</comment>
<sequence length="338" mass="35498">MTAQLTGPTTAAVLRVDQVSAGYGSGSRSARVLRDVSLAVAPGRTMGIVGESGSGKSTLAKVLVGELAPLSGRVLLADQDTARMARGQLRAARRSVQLVPQDPYSSLNPRMTVGRALAEAIDPGGSLRRIDRARITELLETVALEGDAADRLPHEFSGGQRQRIVIARALAVQPQVLIADEVTSALDSSVQAEVLNLLLSLQREKDLALVFITHDLSIARYMCDEISVLYLGSLVEQGDIGLLHAPAHPYTDLLQASVPDPSGAMFTNEPPPVVAADPGDPADPPAGCAFHPRCPQGPRVVEGRSVCIEKAPPLVPLTGRGGRAAACHFPLVRAGSSE</sequence>
<dbReference type="Pfam" id="PF08352">
    <property type="entry name" value="oligo_HPY"/>
    <property type="match status" value="1"/>
</dbReference>
<evidence type="ECO:0000313" key="7">
    <source>
        <dbReference type="Proteomes" id="UP000006461"/>
    </source>
</evidence>
<keyword evidence="3" id="KW-0547">Nucleotide-binding</keyword>
<dbReference type="InterPro" id="IPR027417">
    <property type="entry name" value="P-loop_NTPase"/>
</dbReference>
<dbReference type="OrthoDB" id="5170605at2"/>
<keyword evidence="7" id="KW-1185">Reference proteome</keyword>
<keyword evidence="6" id="KW-0378">Hydrolase</keyword>
<protein>
    <submittedName>
        <fullName evidence="6">Oligopeptide transport protein (ABC superfamily, ATP-binding protein)</fullName>
        <ecNumber evidence="6">3.6.3.-</ecNumber>
    </submittedName>
</protein>
<dbReference type="eggNOG" id="COG4608">
    <property type="taxonomic scope" value="Bacteria"/>
</dbReference>
<dbReference type="GO" id="GO:0016887">
    <property type="term" value="F:ATP hydrolysis activity"/>
    <property type="evidence" value="ECO:0007669"/>
    <property type="project" value="InterPro"/>
</dbReference>
<dbReference type="OMA" id="SIARYMC"/>
<dbReference type="CDD" id="cd03257">
    <property type="entry name" value="ABC_NikE_OppD_transporters"/>
    <property type="match status" value="1"/>
</dbReference>
<dbReference type="InterPro" id="IPR050319">
    <property type="entry name" value="ABC_transp_ATP-bind"/>
</dbReference>
<evidence type="ECO:0000256" key="3">
    <source>
        <dbReference type="ARBA" id="ARBA00022741"/>
    </source>
</evidence>
<dbReference type="PROSITE" id="PS00211">
    <property type="entry name" value="ABC_TRANSPORTER_1"/>
    <property type="match status" value="1"/>
</dbReference>
<evidence type="ECO:0000313" key="6">
    <source>
        <dbReference type="EMBL" id="CCH89596.1"/>
    </source>
</evidence>
<name>I4F1T3_MODI5</name>
<dbReference type="AlphaFoldDB" id="I4F1T3"/>
<dbReference type="NCBIfam" id="TIGR01727">
    <property type="entry name" value="oligo_HPY"/>
    <property type="match status" value="1"/>
</dbReference>
<dbReference type="Gene3D" id="3.40.50.300">
    <property type="entry name" value="P-loop containing nucleotide triphosphate hydrolases"/>
    <property type="match status" value="1"/>
</dbReference>
<feature type="domain" description="ABC transporter" evidence="5">
    <location>
        <begin position="14"/>
        <end position="256"/>
    </location>
</feature>